<keyword evidence="7 10" id="KW-1133">Transmembrane helix</keyword>
<evidence type="ECO:0000256" key="10">
    <source>
        <dbReference type="SAM" id="Phobius"/>
    </source>
</evidence>
<dbReference type="Proteomes" id="UP000198661">
    <property type="component" value="Unassembled WGS sequence"/>
</dbReference>
<dbReference type="EMBL" id="FOOK01000006">
    <property type="protein sequence ID" value="SFF85063.1"/>
    <property type="molecule type" value="Genomic_DNA"/>
</dbReference>
<dbReference type="InterPro" id="IPR004772">
    <property type="entry name" value="TrkH"/>
</dbReference>
<evidence type="ECO:0000256" key="7">
    <source>
        <dbReference type="ARBA" id="ARBA00022989"/>
    </source>
</evidence>
<feature type="transmembrane region" description="Helical" evidence="10">
    <location>
        <begin position="198"/>
        <end position="220"/>
    </location>
</feature>
<protein>
    <submittedName>
        <fullName evidence="11">Trk system potassium uptake protein TrkH</fullName>
    </submittedName>
</protein>
<dbReference type="AlphaFoldDB" id="A0A1I2M0Q7"/>
<organism evidence="11 12">
    <name type="scientific">Planifilum fulgidum</name>
    <dbReference type="NCBI Taxonomy" id="201973"/>
    <lineage>
        <taxon>Bacteria</taxon>
        <taxon>Bacillati</taxon>
        <taxon>Bacillota</taxon>
        <taxon>Bacilli</taxon>
        <taxon>Bacillales</taxon>
        <taxon>Thermoactinomycetaceae</taxon>
        <taxon>Planifilum</taxon>
    </lineage>
</organism>
<feature type="transmembrane region" description="Helical" evidence="10">
    <location>
        <begin position="159"/>
        <end position="178"/>
    </location>
</feature>
<dbReference type="NCBIfam" id="TIGR00933">
    <property type="entry name" value="2a38"/>
    <property type="match status" value="1"/>
</dbReference>
<feature type="transmembrane region" description="Helical" evidence="10">
    <location>
        <begin position="232"/>
        <end position="253"/>
    </location>
</feature>
<dbReference type="InterPro" id="IPR003445">
    <property type="entry name" value="Cat_transpt"/>
</dbReference>
<dbReference type="RefSeq" id="WP_092036624.1">
    <property type="nucleotide sequence ID" value="NZ_FOOK01000006.1"/>
</dbReference>
<dbReference type="PANTHER" id="PTHR32024:SF1">
    <property type="entry name" value="KTR SYSTEM POTASSIUM UPTAKE PROTEIN B"/>
    <property type="match status" value="1"/>
</dbReference>
<keyword evidence="5 10" id="KW-0812">Transmembrane</keyword>
<dbReference type="STRING" id="201973.SAMN04488025_106142"/>
<name>A0A1I2M0Q7_9BACL</name>
<feature type="transmembrane region" description="Helical" evidence="10">
    <location>
        <begin position="47"/>
        <end position="63"/>
    </location>
</feature>
<feature type="transmembrane region" description="Helical" evidence="10">
    <location>
        <begin position="353"/>
        <end position="376"/>
    </location>
</feature>
<evidence type="ECO:0000256" key="2">
    <source>
        <dbReference type="ARBA" id="ARBA00022448"/>
    </source>
</evidence>
<feature type="transmembrane region" description="Helical" evidence="10">
    <location>
        <begin position="126"/>
        <end position="147"/>
    </location>
</feature>
<feature type="transmembrane region" description="Helical" evidence="10">
    <location>
        <begin position="12"/>
        <end position="35"/>
    </location>
</feature>
<keyword evidence="2" id="KW-0813">Transport</keyword>
<sequence>MDSAKTRSYNPSQILVFGSALTILIGALLLMTPYATESGEPLPPVDALFTATSAVCVTGLVVRDTATTFSTFGELVILVLIQIGGLGLMTFTTLIAVLLGKRISVKERLILREAMDQLNLEGIVRLVLYVLIITAVIEGIGSFLLALRWVPEWGWGKGIYYSVFHAVSAFNNAGFDLFGDERKFGSLTLYAADPVVNLVVLSLVLLGSLGFVVLLELMQYRRSRRLSLHSKLVLTVTGLLVLIGTALFLLIEWENPDTLGPFPAPVKVLAGLFLAAASRTSGFLTLDASSLHPPTQFLMILLMFVGGAPNSTAGGIKVTTFAVILLAVWGMIRGRDDVVVFRRRIPHRQVYKALTVTVMSLTLVVVVTVLLLVSGYHHAHFLGLLYEASSAFAINGSSLGLTSRLTTLEKTLLILTMFAGRLGPVTLVYAISRRMTKPPYRYPEEQPLIG</sequence>
<keyword evidence="4" id="KW-0633">Potassium transport</keyword>
<evidence type="ECO:0000256" key="8">
    <source>
        <dbReference type="ARBA" id="ARBA00023065"/>
    </source>
</evidence>
<keyword evidence="12" id="KW-1185">Reference proteome</keyword>
<gene>
    <name evidence="11" type="ORF">SAMN04488025_106142</name>
</gene>
<dbReference type="GO" id="GO:0015379">
    <property type="term" value="F:potassium:chloride symporter activity"/>
    <property type="evidence" value="ECO:0007669"/>
    <property type="project" value="InterPro"/>
</dbReference>
<evidence type="ECO:0000256" key="5">
    <source>
        <dbReference type="ARBA" id="ARBA00022692"/>
    </source>
</evidence>
<evidence type="ECO:0000256" key="9">
    <source>
        <dbReference type="ARBA" id="ARBA00023136"/>
    </source>
</evidence>
<keyword evidence="6" id="KW-0630">Potassium</keyword>
<keyword evidence="3" id="KW-1003">Cell membrane</keyword>
<evidence type="ECO:0000256" key="4">
    <source>
        <dbReference type="ARBA" id="ARBA00022538"/>
    </source>
</evidence>
<evidence type="ECO:0000256" key="3">
    <source>
        <dbReference type="ARBA" id="ARBA00022475"/>
    </source>
</evidence>
<dbReference type="GO" id="GO:0005886">
    <property type="term" value="C:plasma membrane"/>
    <property type="evidence" value="ECO:0007669"/>
    <property type="project" value="UniProtKB-SubCell"/>
</dbReference>
<comment type="subcellular location">
    <subcellularLocation>
        <location evidence="1">Cell membrane</location>
        <topology evidence="1">Multi-pass membrane protein</topology>
    </subcellularLocation>
</comment>
<feature type="transmembrane region" description="Helical" evidence="10">
    <location>
        <begin position="75"/>
        <end position="99"/>
    </location>
</feature>
<dbReference type="OrthoDB" id="9810952at2"/>
<feature type="transmembrane region" description="Helical" evidence="10">
    <location>
        <begin position="314"/>
        <end position="332"/>
    </location>
</feature>
<proteinExistence type="predicted"/>
<evidence type="ECO:0000256" key="1">
    <source>
        <dbReference type="ARBA" id="ARBA00004651"/>
    </source>
</evidence>
<dbReference type="Pfam" id="PF02386">
    <property type="entry name" value="TrkH"/>
    <property type="match status" value="1"/>
</dbReference>
<evidence type="ECO:0000256" key="6">
    <source>
        <dbReference type="ARBA" id="ARBA00022958"/>
    </source>
</evidence>
<evidence type="ECO:0000313" key="12">
    <source>
        <dbReference type="Proteomes" id="UP000198661"/>
    </source>
</evidence>
<keyword evidence="8" id="KW-0406">Ion transport</keyword>
<evidence type="ECO:0000313" key="11">
    <source>
        <dbReference type="EMBL" id="SFF85063.1"/>
    </source>
</evidence>
<reference evidence="12" key="1">
    <citation type="submission" date="2016-10" db="EMBL/GenBank/DDBJ databases">
        <authorList>
            <person name="Varghese N."/>
            <person name="Submissions S."/>
        </authorList>
    </citation>
    <scope>NUCLEOTIDE SEQUENCE [LARGE SCALE GENOMIC DNA]</scope>
    <source>
        <strain evidence="12">DSM 44945</strain>
    </source>
</reference>
<feature type="transmembrane region" description="Helical" evidence="10">
    <location>
        <begin position="412"/>
        <end position="431"/>
    </location>
</feature>
<dbReference type="PANTHER" id="PTHR32024">
    <property type="entry name" value="TRK SYSTEM POTASSIUM UPTAKE PROTEIN TRKG-RELATED"/>
    <property type="match status" value="1"/>
</dbReference>
<keyword evidence="9 10" id="KW-0472">Membrane</keyword>
<accession>A0A1I2M0Q7</accession>